<proteinExistence type="predicted"/>
<feature type="compositionally biased region" description="Polar residues" evidence="1">
    <location>
        <begin position="55"/>
        <end position="72"/>
    </location>
</feature>
<organism evidence="2 3">
    <name type="scientific">Coccidioides immitis RMSCC 2394</name>
    <dbReference type="NCBI Taxonomy" id="404692"/>
    <lineage>
        <taxon>Eukaryota</taxon>
        <taxon>Fungi</taxon>
        <taxon>Dikarya</taxon>
        <taxon>Ascomycota</taxon>
        <taxon>Pezizomycotina</taxon>
        <taxon>Eurotiomycetes</taxon>
        <taxon>Eurotiomycetidae</taxon>
        <taxon>Onygenales</taxon>
        <taxon>Onygenaceae</taxon>
        <taxon>Coccidioides</taxon>
    </lineage>
</organism>
<dbReference type="Proteomes" id="UP000054565">
    <property type="component" value="Unassembled WGS sequence"/>
</dbReference>
<dbReference type="EMBL" id="DS028095">
    <property type="protein sequence ID" value="KMP05544.1"/>
    <property type="molecule type" value="Genomic_DNA"/>
</dbReference>
<sequence length="194" mass="22734">MYGPPNAERKIYYYRIRKTGWREKRKVKKKKKATISEREACFLRVKRSRREENAQRPSGNAQRNQETSPQCQQRCVRGIINTRREGEQSSAHVHWQKGEEKWEQRNGAEWQSSSLCQDVQVPRRRALGKPPLNSWGERHFAPLPLLGPVARALPFCDALRVFGTELAASTREREGSGGRWRRRERVLLSYDYTP</sequence>
<evidence type="ECO:0000313" key="3">
    <source>
        <dbReference type="Proteomes" id="UP000054565"/>
    </source>
</evidence>
<gene>
    <name evidence="2" type="ORF">CIRG_05225</name>
</gene>
<reference evidence="3" key="1">
    <citation type="journal article" date="2010" name="Genome Res.">
        <title>Population genomic sequencing of Coccidioides fungi reveals recent hybridization and transposon control.</title>
        <authorList>
            <person name="Neafsey D.E."/>
            <person name="Barker B.M."/>
            <person name="Sharpton T.J."/>
            <person name="Stajich J.E."/>
            <person name="Park D.J."/>
            <person name="Whiston E."/>
            <person name="Hung C.-Y."/>
            <person name="McMahan C."/>
            <person name="White J."/>
            <person name="Sykes S."/>
            <person name="Heiman D."/>
            <person name="Young S."/>
            <person name="Zeng Q."/>
            <person name="Abouelleil A."/>
            <person name="Aftuck L."/>
            <person name="Bessette D."/>
            <person name="Brown A."/>
            <person name="FitzGerald M."/>
            <person name="Lui A."/>
            <person name="Macdonald J.P."/>
            <person name="Priest M."/>
            <person name="Orbach M.J."/>
            <person name="Galgiani J.N."/>
            <person name="Kirkland T.N."/>
            <person name="Cole G.T."/>
            <person name="Birren B.W."/>
            <person name="Henn M.R."/>
            <person name="Taylor J.W."/>
            <person name="Rounsley S.D."/>
        </authorList>
    </citation>
    <scope>NUCLEOTIDE SEQUENCE [LARGE SCALE GENOMIC DNA]</scope>
    <source>
        <strain evidence="3">RMSCC 2394</strain>
    </source>
</reference>
<dbReference type="AlphaFoldDB" id="A0A0J6YEV5"/>
<evidence type="ECO:0000313" key="2">
    <source>
        <dbReference type="EMBL" id="KMP05544.1"/>
    </source>
</evidence>
<feature type="region of interest" description="Disordered" evidence="1">
    <location>
        <begin position="46"/>
        <end position="72"/>
    </location>
</feature>
<protein>
    <submittedName>
        <fullName evidence="2">Uncharacterized protein</fullName>
    </submittedName>
</protein>
<name>A0A0J6YEV5_COCIT</name>
<evidence type="ECO:0000256" key="1">
    <source>
        <dbReference type="SAM" id="MobiDB-lite"/>
    </source>
</evidence>
<accession>A0A0J6YEV5</accession>